<feature type="signal peptide" evidence="1">
    <location>
        <begin position="1"/>
        <end position="24"/>
    </location>
</feature>
<reference evidence="2 3" key="4">
    <citation type="journal article" date="2011" name="BMC Genomics">
        <title>RNA-Seq improves annotation of protein-coding genes in the cucumber genome.</title>
        <authorList>
            <person name="Li Z."/>
            <person name="Zhang Z."/>
            <person name="Yan P."/>
            <person name="Huang S."/>
            <person name="Fei Z."/>
            <person name="Lin K."/>
        </authorList>
    </citation>
    <scope>NUCLEOTIDE SEQUENCE [LARGE SCALE GENOMIC DNA]</scope>
    <source>
        <strain evidence="3">cv. 9930</strain>
    </source>
</reference>
<reference evidence="2 3" key="2">
    <citation type="journal article" date="2009" name="PLoS ONE">
        <title>An integrated genetic and cytogenetic map of the cucumber genome.</title>
        <authorList>
            <person name="Ren Y."/>
            <person name="Zhang Z."/>
            <person name="Liu J."/>
            <person name="Staub J.E."/>
            <person name="Han Y."/>
            <person name="Cheng Z."/>
            <person name="Li X."/>
            <person name="Lu J."/>
            <person name="Miao H."/>
            <person name="Kang H."/>
            <person name="Xie B."/>
            <person name="Gu X."/>
            <person name="Wang X."/>
            <person name="Du Y."/>
            <person name="Jin W."/>
            <person name="Huang S."/>
        </authorList>
    </citation>
    <scope>NUCLEOTIDE SEQUENCE [LARGE SCALE GENOMIC DNA]</scope>
    <source>
        <strain evidence="3">cv. 9930</strain>
    </source>
</reference>
<reference evidence="2 3" key="1">
    <citation type="journal article" date="2009" name="Nat. Genet.">
        <title>The genome of the cucumber, Cucumis sativus L.</title>
        <authorList>
            <person name="Huang S."/>
            <person name="Li R."/>
            <person name="Zhang Z."/>
            <person name="Li L."/>
            <person name="Gu X."/>
            <person name="Fan W."/>
            <person name="Lucas W.J."/>
            <person name="Wang X."/>
            <person name="Xie B."/>
            <person name="Ni P."/>
            <person name="Ren Y."/>
            <person name="Zhu H."/>
            <person name="Li J."/>
            <person name="Lin K."/>
            <person name="Jin W."/>
            <person name="Fei Z."/>
            <person name="Li G."/>
            <person name="Staub J."/>
            <person name="Kilian A."/>
            <person name="van der Vossen E.A."/>
            <person name="Wu Y."/>
            <person name="Guo J."/>
            <person name="He J."/>
            <person name="Jia Z."/>
            <person name="Ren Y."/>
            <person name="Tian G."/>
            <person name="Lu Y."/>
            <person name="Ruan J."/>
            <person name="Qian W."/>
            <person name="Wang M."/>
            <person name="Huang Q."/>
            <person name="Li B."/>
            <person name="Xuan Z."/>
            <person name="Cao J."/>
            <person name="Asan"/>
            <person name="Wu Z."/>
            <person name="Zhang J."/>
            <person name="Cai Q."/>
            <person name="Bai Y."/>
            <person name="Zhao B."/>
            <person name="Han Y."/>
            <person name="Li Y."/>
            <person name="Li X."/>
            <person name="Wang S."/>
            <person name="Shi Q."/>
            <person name="Liu S."/>
            <person name="Cho W.K."/>
            <person name="Kim J.Y."/>
            <person name="Xu Y."/>
            <person name="Heller-Uszynska K."/>
            <person name="Miao H."/>
            <person name="Cheng Z."/>
            <person name="Zhang S."/>
            <person name="Wu J."/>
            <person name="Yang Y."/>
            <person name="Kang H."/>
            <person name="Li M."/>
            <person name="Liang H."/>
            <person name="Ren X."/>
            <person name="Shi Z."/>
            <person name="Wen M."/>
            <person name="Jian M."/>
            <person name="Yang H."/>
            <person name="Zhang G."/>
            <person name="Yang Z."/>
            <person name="Chen R."/>
            <person name="Liu S."/>
            <person name="Li J."/>
            <person name="Ma L."/>
            <person name="Liu H."/>
            <person name="Zhou Y."/>
            <person name="Zhao J."/>
            <person name="Fang X."/>
            <person name="Li G."/>
            <person name="Fang L."/>
            <person name="Li Y."/>
            <person name="Liu D."/>
            <person name="Zheng H."/>
            <person name="Zhang Y."/>
            <person name="Qin N."/>
            <person name="Li Z."/>
            <person name="Yang G."/>
            <person name="Yang S."/>
            <person name="Bolund L."/>
            <person name="Kristiansen K."/>
            <person name="Zheng H."/>
            <person name="Li S."/>
            <person name="Zhang X."/>
            <person name="Yang H."/>
            <person name="Wang J."/>
            <person name="Sun R."/>
            <person name="Zhang B."/>
            <person name="Jiang S."/>
            <person name="Wang J."/>
            <person name="Du Y."/>
            <person name="Li S."/>
        </authorList>
    </citation>
    <scope>NUCLEOTIDE SEQUENCE [LARGE SCALE GENOMIC DNA]</scope>
    <source>
        <strain evidence="3">cv. 9930</strain>
    </source>
</reference>
<dbReference type="EMBL" id="CM002926">
    <property type="protein sequence ID" value="KGN50566.1"/>
    <property type="molecule type" value="Genomic_DNA"/>
</dbReference>
<gene>
    <name evidence="2" type="ORF">Csa_5G182710</name>
</gene>
<dbReference type="AlphaFoldDB" id="A0A0A0KS86"/>
<evidence type="ECO:0000256" key="1">
    <source>
        <dbReference type="SAM" id="SignalP"/>
    </source>
</evidence>
<evidence type="ECO:0000313" key="2">
    <source>
        <dbReference type="EMBL" id="KGN50566.1"/>
    </source>
</evidence>
<proteinExistence type="predicted"/>
<reference evidence="2 3" key="3">
    <citation type="journal article" date="2010" name="BMC Genomics">
        <title>Transcriptome sequencing and comparative analysis of cucumber flowers with different sex types.</title>
        <authorList>
            <person name="Guo S."/>
            <person name="Zheng Y."/>
            <person name="Joung J.G."/>
            <person name="Liu S."/>
            <person name="Zhang Z."/>
            <person name="Crasta O.R."/>
            <person name="Sobral B.W."/>
            <person name="Xu Y."/>
            <person name="Huang S."/>
            <person name="Fei Z."/>
        </authorList>
    </citation>
    <scope>NUCLEOTIDE SEQUENCE [LARGE SCALE GENOMIC DNA]</scope>
    <source>
        <strain evidence="3">cv. 9930</strain>
    </source>
</reference>
<dbReference type="Proteomes" id="UP000029981">
    <property type="component" value="Chromosome 5"/>
</dbReference>
<feature type="chain" id="PRO_5001965513" evidence="1">
    <location>
        <begin position="25"/>
        <end position="64"/>
    </location>
</feature>
<name>A0A0A0KS86_CUCSA</name>
<accession>A0A0A0KS86</accession>
<evidence type="ECO:0000313" key="3">
    <source>
        <dbReference type="Proteomes" id="UP000029981"/>
    </source>
</evidence>
<keyword evidence="1" id="KW-0732">Signal</keyword>
<sequence length="64" mass="7116">MIGTSPNGCLLLLPIFVMWCGMETRDMGMEEAHALYGVDELKGHDLLEYLLNHYGVYNALIDGA</sequence>
<organism evidence="2 3">
    <name type="scientific">Cucumis sativus</name>
    <name type="common">Cucumber</name>
    <dbReference type="NCBI Taxonomy" id="3659"/>
    <lineage>
        <taxon>Eukaryota</taxon>
        <taxon>Viridiplantae</taxon>
        <taxon>Streptophyta</taxon>
        <taxon>Embryophyta</taxon>
        <taxon>Tracheophyta</taxon>
        <taxon>Spermatophyta</taxon>
        <taxon>Magnoliopsida</taxon>
        <taxon>eudicotyledons</taxon>
        <taxon>Gunneridae</taxon>
        <taxon>Pentapetalae</taxon>
        <taxon>rosids</taxon>
        <taxon>fabids</taxon>
        <taxon>Cucurbitales</taxon>
        <taxon>Cucurbitaceae</taxon>
        <taxon>Benincaseae</taxon>
        <taxon>Cucumis</taxon>
    </lineage>
</organism>
<keyword evidence="3" id="KW-1185">Reference proteome</keyword>
<dbReference type="Gramene" id="KGN50566">
    <property type="protein sequence ID" value="KGN50566"/>
    <property type="gene ID" value="Csa_5G182710"/>
</dbReference>
<protein>
    <submittedName>
        <fullName evidence="2">Uncharacterized protein</fullName>
    </submittedName>
</protein>